<dbReference type="PROSITE" id="PS51379">
    <property type="entry name" value="4FE4S_FER_2"/>
    <property type="match status" value="2"/>
</dbReference>
<dbReference type="GO" id="GO:0016020">
    <property type="term" value="C:membrane"/>
    <property type="evidence" value="ECO:0007669"/>
    <property type="project" value="UniProtKB-SubCell"/>
</dbReference>
<dbReference type="Pfam" id="PF00384">
    <property type="entry name" value="Molybdopterin"/>
    <property type="match status" value="1"/>
</dbReference>
<comment type="similarity">
    <text evidence="4">Belongs to the complex I 75 kDa subunit family.</text>
</comment>
<dbReference type="FunFam" id="3.10.20.740:FF:000004">
    <property type="entry name" value="NADH-quinone oxidoreductase"/>
    <property type="match status" value="1"/>
</dbReference>
<evidence type="ECO:0000256" key="13">
    <source>
        <dbReference type="ARBA" id="ARBA00023004"/>
    </source>
</evidence>
<dbReference type="GO" id="GO:0015942">
    <property type="term" value="P:formate metabolic process"/>
    <property type="evidence" value="ECO:0007669"/>
    <property type="project" value="InterPro"/>
</dbReference>
<comment type="cofactor">
    <cofactor evidence="2">
        <name>[4Fe-4S] cluster</name>
        <dbReference type="ChEBI" id="CHEBI:49883"/>
    </cofactor>
</comment>
<evidence type="ECO:0000256" key="9">
    <source>
        <dbReference type="ARBA" id="ARBA00022723"/>
    </source>
</evidence>
<dbReference type="SUPFAM" id="SSF54862">
    <property type="entry name" value="4Fe-4S ferredoxins"/>
    <property type="match status" value="1"/>
</dbReference>
<dbReference type="FunFam" id="3.40.228.10:FF:000002">
    <property type="entry name" value="Formate dehydrogenase subunit alpha"/>
    <property type="match status" value="1"/>
</dbReference>
<dbReference type="SUPFAM" id="SSF50692">
    <property type="entry name" value="ADC-like"/>
    <property type="match status" value="1"/>
</dbReference>
<dbReference type="InterPro" id="IPR006478">
    <property type="entry name" value="Formate_DH_asu"/>
</dbReference>
<dbReference type="InterPro" id="IPR041925">
    <property type="entry name" value="CT_Formate-Dh_H"/>
</dbReference>
<feature type="domain" description="4Fe-4S ferredoxin-type" evidence="19">
    <location>
        <begin position="193"/>
        <end position="222"/>
    </location>
</feature>
<dbReference type="RefSeq" id="WP_126809239.1">
    <property type="nucleotide sequence ID" value="NZ_NGKA01000010.1"/>
</dbReference>
<dbReference type="PANTHER" id="PTHR43105">
    <property type="entry name" value="RESPIRATORY NITRATE REDUCTASE"/>
    <property type="match status" value="1"/>
</dbReference>
<dbReference type="NCBIfam" id="TIGR01591">
    <property type="entry name" value="Fdh-alpha"/>
    <property type="match status" value="1"/>
</dbReference>
<evidence type="ECO:0000256" key="3">
    <source>
        <dbReference type="ARBA" id="ARBA00004370"/>
    </source>
</evidence>
<comment type="caution">
    <text evidence="22">The sequence shown here is derived from an EMBL/GenBank/DDBJ whole genome shotgun (WGS) entry which is preliminary data.</text>
</comment>
<organism evidence="22 23">
    <name type="scientific">Vagococcus elongatus</name>
    <dbReference type="NCBI Taxonomy" id="180344"/>
    <lineage>
        <taxon>Bacteria</taxon>
        <taxon>Bacillati</taxon>
        <taxon>Bacillota</taxon>
        <taxon>Bacilli</taxon>
        <taxon>Lactobacillales</taxon>
        <taxon>Enterococcaceae</taxon>
        <taxon>Vagococcus</taxon>
    </lineage>
</organism>
<evidence type="ECO:0000256" key="11">
    <source>
        <dbReference type="ARBA" id="ARBA00022967"/>
    </source>
</evidence>
<dbReference type="SMART" id="SM00926">
    <property type="entry name" value="Molybdop_Fe4S4"/>
    <property type="match status" value="1"/>
</dbReference>
<dbReference type="GO" id="GO:0051537">
    <property type="term" value="F:2 iron, 2 sulfur cluster binding"/>
    <property type="evidence" value="ECO:0007669"/>
    <property type="project" value="UniProtKB-KW"/>
</dbReference>
<comment type="cofactor">
    <cofactor evidence="1">
        <name>Mo-bis(molybdopterin guanine dinucleotide)</name>
        <dbReference type="ChEBI" id="CHEBI:60539"/>
    </cofactor>
</comment>
<dbReference type="GO" id="GO:0043546">
    <property type="term" value="F:molybdopterin cofactor binding"/>
    <property type="evidence" value="ECO:0007669"/>
    <property type="project" value="InterPro"/>
</dbReference>
<keyword evidence="6" id="KW-0004">4Fe-4S</keyword>
<dbReference type="Pfam" id="PF01568">
    <property type="entry name" value="Molydop_binding"/>
    <property type="match status" value="1"/>
</dbReference>
<dbReference type="PROSITE" id="PS00198">
    <property type="entry name" value="4FE4S_FER_1"/>
    <property type="match status" value="1"/>
</dbReference>
<dbReference type="GO" id="GO:0008863">
    <property type="term" value="F:formate dehydrogenase (NAD+) activity"/>
    <property type="evidence" value="ECO:0007669"/>
    <property type="project" value="InterPro"/>
</dbReference>
<dbReference type="Proteomes" id="UP000287605">
    <property type="component" value="Unassembled WGS sequence"/>
</dbReference>
<dbReference type="CDD" id="cd02753">
    <property type="entry name" value="MopB_Formate-Dh-H"/>
    <property type="match status" value="1"/>
</dbReference>
<dbReference type="CDD" id="cd00207">
    <property type="entry name" value="fer2"/>
    <property type="match status" value="1"/>
</dbReference>
<evidence type="ECO:0000259" key="20">
    <source>
        <dbReference type="PROSITE" id="PS51669"/>
    </source>
</evidence>
<dbReference type="CDD" id="cd02790">
    <property type="entry name" value="MopB_CT_Formate-Dh_H"/>
    <property type="match status" value="1"/>
</dbReference>
<name>A0A430AU88_9ENTE</name>
<keyword evidence="23" id="KW-1185">Reference proteome</keyword>
<dbReference type="InterPro" id="IPR036010">
    <property type="entry name" value="2Fe-2S_ferredoxin-like_sf"/>
</dbReference>
<dbReference type="AlphaFoldDB" id="A0A430AU88"/>
<keyword evidence="9" id="KW-0479">Metal-binding</keyword>
<dbReference type="InterPro" id="IPR017896">
    <property type="entry name" value="4Fe4S_Fe-S-bd"/>
</dbReference>
<dbReference type="PANTHER" id="PTHR43105:SF14">
    <property type="entry name" value="FORMATE DEHYDROGENASE H"/>
    <property type="match status" value="1"/>
</dbReference>
<dbReference type="GO" id="GO:0051539">
    <property type="term" value="F:4 iron, 4 sulfur cluster binding"/>
    <property type="evidence" value="ECO:0007669"/>
    <property type="project" value="UniProtKB-KW"/>
</dbReference>
<dbReference type="SUPFAM" id="SSF54292">
    <property type="entry name" value="2Fe-2S ferredoxin-like"/>
    <property type="match status" value="1"/>
</dbReference>
<sequence>MTELVAKTSTVTLTINDQTVSVPKGTTLLEGARQLGLKIPTLCHLKELAPDGSCRMCVVEVEGGRKGGLVTACTAQCKDGMVIYTDSERVHDSRRFVLDLLLSNHKIDCFACVKNGDCQLQDYCMDYGVERTSFTEGKRMPCFQEDLSSPFFDYDPEKCIMCRRCSRVCQLRQGRDVLSLANRGFDTKMTPSYESSFDQSICESCGNCVAVCPTGALSEKDHKYYRKWETNRVRTTCPHCGTGCQMDLIIKGNKLVGVEPADGAANKNLLCVKGRFASYKFVGAKDRLTDPLIKRNGVFEKATWEEALDLITKKFTGIKENYGADALAGFSCSRATNEDNYVFQKMVRTVFGTNNVDNCARVCHSASVHGLAHTLGSGAMTNPIEDITTDVDMILLVGSNPTEAHPVIGAQIRQAIQKGTKIVVVDPRKIDLVKDSDIHLQIQAGTNVAFANGMMHVIIKDNLMDQQFIENKTEGYEALKQMVADYTPEKVAEICHINPDDLRQAARMYAKAEKAPIIYCLGVTEHSTGTEGVMSMSNLAMLVGKIGKSGCGVNPLRGQNNVQGACDMGCMPYDFPGYQKVNQPKVIEKFEQAWGVSLSRNKGMTSTQVLPAAAEGKVKGIYIFGEDPIVTDPDTGHVRAALENLDFLVVQELFMTETAAYADVVLPGISYAEKNGTFTNTERRVQRVRKAVEPMGQAREDYEVFCDVMTRMGYLSQYDSADEIMDEIASLVPSFGGINYARLEEGGLQWPCPTADSPGTYIMHVGQFTRGKGLFMAIPYKEAKELPDETYPYLMSTGRMLYHYNTRAMTGRTEGINQIANRSYIEINYQDAEKLGIKEGDKVKVSSRRGEIETYAAVGDRVFPNEVFMTFHFPDGNVNEITNAVFDDIAIIPEYKVCAVDICPV</sequence>
<feature type="domain" description="2Fe-2S ferredoxin-type" evidence="18">
    <location>
        <begin position="9"/>
        <end position="89"/>
    </location>
</feature>
<dbReference type="EMBL" id="NGKA01000010">
    <property type="protein sequence ID" value="RSU11616.1"/>
    <property type="molecule type" value="Genomic_DNA"/>
</dbReference>
<dbReference type="InterPro" id="IPR006963">
    <property type="entry name" value="Mopterin_OxRdtase_4Fe-4S_dom"/>
</dbReference>
<evidence type="ECO:0000313" key="22">
    <source>
        <dbReference type="EMBL" id="RSU11616.1"/>
    </source>
</evidence>
<evidence type="ECO:0000256" key="16">
    <source>
        <dbReference type="ARBA" id="ARBA00023136"/>
    </source>
</evidence>
<evidence type="ECO:0000256" key="14">
    <source>
        <dbReference type="ARBA" id="ARBA00023014"/>
    </source>
</evidence>
<feature type="domain" description="4Fe-4S ferredoxin-type" evidence="19">
    <location>
        <begin position="150"/>
        <end position="169"/>
    </location>
</feature>
<evidence type="ECO:0000259" key="19">
    <source>
        <dbReference type="PROSITE" id="PS51379"/>
    </source>
</evidence>
<dbReference type="InterPro" id="IPR006656">
    <property type="entry name" value="Mopterin_OxRdtase"/>
</dbReference>
<evidence type="ECO:0000256" key="15">
    <source>
        <dbReference type="ARBA" id="ARBA00023027"/>
    </source>
</evidence>
<protein>
    <submittedName>
        <fullName evidence="22">Formate dehydrogenase subunit alpha</fullName>
    </submittedName>
</protein>
<proteinExistence type="inferred from homology"/>
<evidence type="ECO:0000313" key="23">
    <source>
        <dbReference type="Proteomes" id="UP000287605"/>
    </source>
</evidence>
<feature type="domain" description="4Fe-4S Mo/W bis-MGD-type" evidence="20">
    <location>
        <begin position="230"/>
        <end position="285"/>
    </location>
</feature>
<keyword evidence="15" id="KW-0520">NAD</keyword>
<evidence type="ECO:0000259" key="21">
    <source>
        <dbReference type="PROSITE" id="PS51839"/>
    </source>
</evidence>
<dbReference type="Gene3D" id="3.40.50.740">
    <property type="match status" value="1"/>
</dbReference>
<evidence type="ECO:0000259" key="18">
    <source>
        <dbReference type="PROSITE" id="PS51085"/>
    </source>
</evidence>
<dbReference type="SUPFAM" id="SSF53706">
    <property type="entry name" value="Formate dehydrogenase/DMSO reductase, domains 1-3"/>
    <property type="match status" value="1"/>
</dbReference>
<reference evidence="22 23" key="1">
    <citation type="submission" date="2017-05" db="EMBL/GenBank/DDBJ databases">
        <title>Vagococcus spp. assemblies.</title>
        <authorList>
            <person name="Gulvik C.A."/>
        </authorList>
    </citation>
    <scope>NUCLEOTIDE SEQUENCE [LARGE SCALE GENOMIC DNA]</scope>
    <source>
        <strain evidence="22 23">CCUG 51432</strain>
    </source>
</reference>
<dbReference type="InterPro" id="IPR006657">
    <property type="entry name" value="MoPterin_dinucl-bd_dom"/>
</dbReference>
<dbReference type="Pfam" id="PF13510">
    <property type="entry name" value="Fer2_4"/>
    <property type="match status" value="1"/>
</dbReference>
<evidence type="ECO:0000256" key="12">
    <source>
        <dbReference type="ARBA" id="ARBA00023002"/>
    </source>
</evidence>
<accession>A0A430AU88</accession>
<dbReference type="OrthoDB" id="9805142at2"/>
<dbReference type="GO" id="GO:0046872">
    <property type="term" value="F:metal ion binding"/>
    <property type="evidence" value="ECO:0007669"/>
    <property type="project" value="UniProtKB-KW"/>
</dbReference>
<keyword evidence="13" id="KW-0408">Iron</keyword>
<dbReference type="Gene3D" id="3.10.20.740">
    <property type="match status" value="1"/>
</dbReference>
<dbReference type="Pfam" id="PF10588">
    <property type="entry name" value="NADH-G_4Fe-4S_3"/>
    <property type="match status" value="1"/>
</dbReference>
<dbReference type="SMART" id="SM00929">
    <property type="entry name" value="NADH-G_4Fe-4S_3"/>
    <property type="match status" value="1"/>
</dbReference>
<keyword evidence="10" id="KW-0677">Repeat</keyword>
<dbReference type="FunFam" id="3.30.70.20:FF:000035">
    <property type="entry name" value="Iron hydrogenase 1"/>
    <property type="match status" value="1"/>
</dbReference>
<comment type="cofactor">
    <cofactor evidence="17">
        <name>[2Fe-2S] cluster</name>
        <dbReference type="ChEBI" id="CHEBI:190135"/>
    </cofactor>
</comment>
<dbReference type="Gene3D" id="3.40.228.10">
    <property type="entry name" value="Dimethylsulfoxide Reductase, domain 2"/>
    <property type="match status" value="1"/>
</dbReference>
<dbReference type="InterPro" id="IPR009010">
    <property type="entry name" value="Asp_de-COase-like_dom_sf"/>
</dbReference>
<evidence type="ECO:0000256" key="8">
    <source>
        <dbReference type="ARBA" id="ARBA00022714"/>
    </source>
</evidence>
<dbReference type="GO" id="GO:0003954">
    <property type="term" value="F:NADH dehydrogenase activity"/>
    <property type="evidence" value="ECO:0007669"/>
    <property type="project" value="TreeGrafter"/>
</dbReference>
<evidence type="ECO:0000256" key="17">
    <source>
        <dbReference type="ARBA" id="ARBA00034078"/>
    </source>
</evidence>
<evidence type="ECO:0000256" key="7">
    <source>
        <dbReference type="ARBA" id="ARBA00022505"/>
    </source>
</evidence>
<gene>
    <name evidence="22" type="ORF">CBF29_08030</name>
</gene>
<evidence type="ECO:0000256" key="6">
    <source>
        <dbReference type="ARBA" id="ARBA00022485"/>
    </source>
</evidence>
<dbReference type="Gene3D" id="3.30.70.20">
    <property type="match status" value="1"/>
</dbReference>
<keyword evidence="12" id="KW-0560">Oxidoreductase</keyword>
<dbReference type="InterPro" id="IPR041924">
    <property type="entry name" value="Formate_Dh-H_N"/>
</dbReference>
<evidence type="ECO:0000256" key="4">
    <source>
        <dbReference type="ARBA" id="ARBA00005404"/>
    </source>
</evidence>
<dbReference type="Gene3D" id="2.40.40.20">
    <property type="match status" value="1"/>
</dbReference>
<dbReference type="PROSITE" id="PS51669">
    <property type="entry name" value="4FE4S_MOW_BIS_MGD"/>
    <property type="match status" value="1"/>
</dbReference>
<keyword evidence="11" id="KW-1278">Translocase</keyword>
<dbReference type="Gene3D" id="2.20.25.90">
    <property type="entry name" value="ADC-like domains"/>
    <property type="match status" value="1"/>
</dbReference>
<feature type="domain" description="4Fe-4S His(Cys)3-ligated-type" evidence="21">
    <location>
        <begin position="89"/>
        <end position="128"/>
    </location>
</feature>
<keyword evidence="14" id="KW-0411">Iron-sulfur</keyword>
<evidence type="ECO:0000256" key="2">
    <source>
        <dbReference type="ARBA" id="ARBA00001966"/>
    </source>
</evidence>
<comment type="similarity">
    <text evidence="5">In the C-terminal section; belongs to the prokaryotic molybdopterin-containing oxidoreductase family.</text>
</comment>
<dbReference type="InterPro" id="IPR050123">
    <property type="entry name" value="Prok_molybdopt-oxidoreductase"/>
</dbReference>
<evidence type="ECO:0000256" key="5">
    <source>
        <dbReference type="ARBA" id="ARBA00007023"/>
    </source>
</evidence>
<evidence type="ECO:0000256" key="1">
    <source>
        <dbReference type="ARBA" id="ARBA00001942"/>
    </source>
</evidence>
<dbReference type="Pfam" id="PF04879">
    <property type="entry name" value="Molybdop_Fe4S4"/>
    <property type="match status" value="1"/>
</dbReference>
<keyword evidence="7" id="KW-0500">Molybdenum</keyword>
<dbReference type="Pfam" id="PF22117">
    <property type="entry name" value="Fer4_Nqo3"/>
    <property type="match status" value="1"/>
</dbReference>
<evidence type="ECO:0000256" key="10">
    <source>
        <dbReference type="ARBA" id="ARBA00022737"/>
    </source>
</evidence>
<dbReference type="PROSITE" id="PS51085">
    <property type="entry name" value="2FE2S_FER_2"/>
    <property type="match status" value="1"/>
</dbReference>
<dbReference type="PROSITE" id="PS51839">
    <property type="entry name" value="4FE4S_HC3"/>
    <property type="match status" value="1"/>
</dbReference>
<dbReference type="GO" id="GO:0022904">
    <property type="term" value="P:respiratory electron transport chain"/>
    <property type="evidence" value="ECO:0007669"/>
    <property type="project" value="TreeGrafter"/>
</dbReference>
<keyword evidence="8" id="KW-0001">2Fe-2S</keyword>
<dbReference type="InterPro" id="IPR019574">
    <property type="entry name" value="NADH_UbQ_OxRdtase_Gsu_4Fe4S-bd"/>
</dbReference>
<dbReference type="InterPro" id="IPR054351">
    <property type="entry name" value="NADH_UbQ_OxRdtase_ferredoxin"/>
</dbReference>
<comment type="subcellular location">
    <subcellularLocation>
        <location evidence="3">Membrane</location>
    </subcellularLocation>
</comment>
<keyword evidence="16" id="KW-0472">Membrane</keyword>
<dbReference type="InterPro" id="IPR017900">
    <property type="entry name" value="4Fe4S_Fe_S_CS"/>
</dbReference>
<dbReference type="InterPro" id="IPR001041">
    <property type="entry name" value="2Fe-2S_ferredoxin-type"/>
</dbReference>
<dbReference type="PIRSF" id="PIRSF036643">
    <property type="entry name" value="FDH_alpha"/>
    <property type="match status" value="1"/>
</dbReference>